<comment type="subcellular location">
    <subcellularLocation>
        <location evidence="1">Membrane</location>
        <topology evidence="1">Multi-pass membrane protein</topology>
    </subcellularLocation>
</comment>
<sequence>MGALAFGYHLGVINGPLEAIASDLGFGGNATLQGLVRDLLGSEVVSSLLAFAAVGSLGGSGLADRLGRRRAFLLDAAPLIIGPLISSLATSPAFMIAGRAITGAGIGLSSALVPVYISEVAPPSQRGALGTLNQVLICAGILAALVLNVLVPTRNWRALFWVGALPAVLLGAGMLFLAPETPSWLGLSGQHALADETAHRLWGPGGEALLEADMAGHAKSDGGPKDRAQWGEVVANRGALTGAALFFLQQFSGINAIVYFSSSVFERAGFHSGTLASAAVGTVNVLGSLLAASVIERVGRRHLLSWSWVGMGASMLLMAAGMRLPALAHLGPYVAVLGTLAYILSFSLGVGPVPALLVPEITPVNLRGKAMAMAMGTHWICNFAIGQAFLLAVNAFSVPVLYTFFGVVCLIGAQFARGIKSSTQLPEDLPGTS</sequence>
<dbReference type="GeneID" id="23616028"/>
<dbReference type="InterPro" id="IPR036259">
    <property type="entry name" value="MFS_trans_sf"/>
</dbReference>
<keyword evidence="3 7" id="KW-0812">Transmembrane</keyword>
<evidence type="ECO:0000256" key="2">
    <source>
        <dbReference type="ARBA" id="ARBA00010992"/>
    </source>
</evidence>
<reference evidence="9 10" key="1">
    <citation type="journal article" date="2014" name="BMC Genomics">
        <title>Oil accumulation mechanisms of the oleaginous microalga Chlorella protothecoides revealed through its genome, transcriptomes, and proteomes.</title>
        <authorList>
            <person name="Gao C."/>
            <person name="Wang Y."/>
            <person name="Shen Y."/>
            <person name="Yan D."/>
            <person name="He X."/>
            <person name="Dai J."/>
            <person name="Wu Q."/>
        </authorList>
    </citation>
    <scope>NUCLEOTIDE SEQUENCE [LARGE SCALE GENOMIC DNA]</scope>
    <source>
        <strain evidence="9 10">0710</strain>
    </source>
</reference>
<gene>
    <name evidence="9" type="ORF">F751_4637</name>
</gene>
<keyword evidence="9" id="KW-0762">Sugar transport</keyword>
<dbReference type="Proteomes" id="UP000028924">
    <property type="component" value="Unassembled WGS sequence"/>
</dbReference>
<dbReference type="KEGG" id="apro:F751_4637"/>
<dbReference type="InterPro" id="IPR003663">
    <property type="entry name" value="Sugar/inositol_transpt"/>
</dbReference>
<dbReference type="RefSeq" id="XP_011400334.1">
    <property type="nucleotide sequence ID" value="XM_011402032.1"/>
</dbReference>
<evidence type="ECO:0000256" key="3">
    <source>
        <dbReference type="ARBA" id="ARBA00022692"/>
    </source>
</evidence>
<dbReference type="Pfam" id="PF00083">
    <property type="entry name" value="Sugar_tr"/>
    <property type="match status" value="1"/>
</dbReference>
<keyword evidence="4 7" id="KW-1133">Transmembrane helix</keyword>
<feature type="transmembrane region" description="Helical" evidence="7">
    <location>
        <begin position="158"/>
        <end position="178"/>
    </location>
</feature>
<dbReference type="InterPro" id="IPR005828">
    <property type="entry name" value="MFS_sugar_transport-like"/>
</dbReference>
<dbReference type="OrthoDB" id="6612291at2759"/>
<dbReference type="InterPro" id="IPR020846">
    <property type="entry name" value="MFS_dom"/>
</dbReference>
<dbReference type="InterPro" id="IPR005829">
    <property type="entry name" value="Sugar_transporter_CS"/>
</dbReference>
<feature type="transmembrane region" description="Helical" evidence="7">
    <location>
        <begin position="45"/>
        <end position="63"/>
    </location>
</feature>
<evidence type="ECO:0000313" key="10">
    <source>
        <dbReference type="Proteomes" id="UP000028924"/>
    </source>
</evidence>
<keyword evidence="5 7" id="KW-0472">Membrane</keyword>
<evidence type="ECO:0000256" key="5">
    <source>
        <dbReference type="ARBA" id="ARBA00023136"/>
    </source>
</evidence>
<dbReference type="EMBL" id="KL662144">
    <property type="protein sequence ID" value="KFM27367.1"/>
    <property type="molecule type" value="Genomic_DNA"/>
</dbReference>
<feature type="transmembrane region" description="Helical" evidence="7">
    <location>
        <begin position="129"/>
        <end position="152"/>
    </location>
</feature>
<dbReference type="SUPFAM" id="SSF103473">
    <property type="entry name" value="MFS general substrate transporter"/>
    <property type="match status" value="1"/>
</dbReference>
<proteinExistence type="inferred from homology"/>
<evidence type="ECO:0000256" key="1">
    <source>
        <dbReference type="ARBA" id="ARBA00004141"/>
    </source>
</evidence>
<dbReference type="NCBIfam" id="TIGR00879">
    <property type="entry name" value="SP"/>
    <property type="match status" value="1"/>
</dbReference>
<feature type="transmembrane region" description="Helical" evidence="7">
    <location>
        <begin position="333"/>
        <end position="358"/>
    </location>
</feature>
<feature type="transmembrane region" description="Helical" evidence="7">
    <location>
        <begin position="72"/>
        <end position="90"/>
    </location>
</feature>
<evidence type="ECO:0000256" key="4">
    <source>
        <dbReference type="ARBA" id="ARBA00022989"/>
    </source>
</evidence>
<dbReference type="CDD" id="cd17315">
    <property type="entry name" value="MFS_GLUT_like"/>
    <property type="match status" value="1"/>
</dbReference>
<evidence type="ECO:0000256" key="6">
    <source>
        <dbReference type="RuleBase" id="RU003346"/>
    </source>
</evidence>
<dbReference type="GO" id="GO:0016020">
    <property type="term" value="C:membrane"/>
    <property type="evidence" value="ECO:0007669"/>
    <property type="project" value="UniProtKB-SubCell"/>
</dbReference>
<dbReference type="PRINTS" id="PR00171">
    <property type="entry name" value="SUGRTRNSPORT"/>
</dbReference>
<feature type="transmembrane region" description="Helical" evidence="7">
    <location>
        <begin position="396"/>
        <end position="416"/>
    </location>
</feature>
<dbReference type="eggNOG" id="KOG0254">
    <property type="taxonomic scope" value="Eukaryota"/>
</dbReference>
<comment type="similarity">
    <text evidence="2 6">Belongs to the major facilitator superfamily. Sugar transporter (TC 2.A.1.1) family.</text>
</comment>
<dbReference type="PANTHER" id="PTHR48022">
    <property type="entry name" value="PLASTIDIC GLUCOSE TRANSPORTER 4"/>
    <property type="match status" value="1"/>
</dbReference>
<protein>
    <submittedName>
        <fullName evidence="9">Plastidic glucose transporter 4</fullName>
    </submittedName>
</protein>
<dbReference type="AlphaFoldDB" id="A0A087SNR3"/>
<name>A0A087SNR3_AUXPR</name>
<dbReference type="PROSITE" id="PS00216">
    <property type="entry name" value="SUGAR_TRANSPORT_1"/>
    <property type="match status" value="1"/>
</dbReference>
<dbReference type="PROSITE" id="PS50850">
    <property type="entry name" value="MFS"/>
    <property type="match status" value="1"/>
</dbReference>
<feature type="domain" description="Major facilitator superfamily (MFS) profile" evidence="8">
    <location>
        <begin position="1"/>
        <end position="424"/>
    </location>
</feature>
<accession>A0A087SNR3</accession>
<dbReference type="PANTHER" id="PTHR48022:SF2">
    <property type="entry name" value="PLASTIDIC GLUCOSE TRANSPORTER 4"/>
    <property type="match status" value="1"/>
</dbReference>
<feature type="transmembrane region" description="Helical" evidence="7">
    <location>
        <begin position="239"/>
        <end position="260"/>
    </location>
</feature>
<evidence type="ECO:0000256" key="7">
    <source>
        <dbReference type="SAM" id="Phobius"/>
    </source>
</evidence>
<dbReference type="GO" id="GO:0005351">
    <property type="term" value="F:carbohydrate:proton symporter activity"/>
    <property type="evidence" value="ECO:0007669"/>
    <property type="project" value="TreeGrafter"/>
</dbReference>
<dbReference type="Gene3D" id="1.20.1250.20">
    <property type="entry name" value="MFS general substrate transporter like domains"/>
    <property type="match status" value="1"/>
</dbReference>
<dbReference type="InterPro" id="IPR050360">
    <property type="entry name" value="MFS_Sugar_Transporters"/>
</dbReference>
<keyword evidence="10" id="KW-1185">Reference proteome</keyword>
<feature type="transmembrane region" description="Helical" evidence="7">
    <location>
        <begin position="303"/>
        <end position="321"/>
    </location>
</feature>
<keyword evidence="6" id="KW-0813">Transport</keyword>
<dbReference type="PROSITE" id="PS00217">
    <property type="entry name" value="SUGAR_TRANSPORT_2"/>
    <property type="match status" value="1"/>
</dbReference>
<evidence type="ECO:0000313" key="9">
    <source>
        <dbReference type="EMBL" id="KFM27367.1"/>
    </source>
</evidence>
<feature type="transmembrane region" description="Helical" evidence="7">
    <location>
        <begin position="272"/>
        <end position="291"/>
    </location>
</feature>
<evidence type="ECO:0000259" key="8">
    <source>
        <dbReference type="PROSITE" id="PS50850"/>
    </source>
</evidence>
<feature type="transmembrane region" description="Helical" evidence="7">
    <location>
        <begin position="370"/>
        <end position="390"/>
    </location>
</feature>
<organism evidence="9 10">
    <name type="scientific">Auxenochlorella protothecoides</name>
    <name type="common">Green microalga</name>
    <name type="synonym">Chlorella protothecoides</name>
    <dbReference type="NCBI Taxonomy" id="3075"/>
    <lineage>
        <taxon>Eukaryota</taxon>
        <taxon>Viridiplantae</taxon>
        <taxon>Chlorophyta</taxon>
        <taxon>core chlorophytes</taxon>
        <taxon>Trebouxiophyceae</taxon>
        <taxon>Chlorellales</taxon>
        <taxon>Chlorellaceae</taxon>
        <taxon>Auxenochlorella</taxon>
    </lineage>
</organism>